<comment type="function">
    <text evidence="7">Catalyzes the dehydration of the S-form of NAD(P)HX at the expense of ATP, which is converted to ADP. Together with NAD(P)HX epimerase, which catalyzes the epimerization of the S- and R-forms, the enzyme allows the repair of both epimers of NAD(P)HX, a damaged form of NAD(P)H that is a result of enzymatic or heat-dependent hydration.</text>
</comment>
<evidence type="ECO:0000313" key="11">
    <source>
        <dbReference type="WBParaSite" id="TASK_0000322501-mRNA-1"/>
    </source>
</evidence>
<evidence type="ECO:0000256" key="4">
    <source>
        <dbReference type="ARBA" id="ARBA00023027"/>
    </source>
</evidence>
<dbReference type="Gene3D" id="3.40.1190.20">
    <property type="match status" value="1"/>
</dbReference>
<dbReference type="InterPro" id="IPR029056">
    <property type="entry name" value="Ribokinase-like"/>
</dbReference>
<evidence type="ECO:0000256" key="5">
    <source>
        <dbReference type="ARBA" id="ARBA00023239"/>
    </source>
</evidence>
<comment type="cofactor">
    <cofactor evidence="7">
        <name>Mg(2+)</name>
        <dbReference type="ChEBI" id="CHEBI:18420"/>
    </cofactor>
</comment>
<dbReference type="PANTHER" id="PTHR12592:SF0">
    <property type="entry name" value="ATP-DEPENDENT (S)-NAD(P)H-HYDRATE DEHYDRATASE"/>
    <property type="match status" value="1"/>
</dbReference>
<evidence type="ECO:0000256" key="3">
    <source>
        <dbReference type="ARBA" id="ARBA00022857"/>
    </source>
</evidence>
<comment type="similarity">
    <text evidence="7">Belongs to the NnrD/CARKD family.</text>
</comment>
<dbReference type="GO" id="GO:0046496">
    <property type="term" value="P:nicotinamide nucleotide metabolic process"/>
    <property type="evidence" value="ECO:0007669"/>
    <property type="project" value="UniProtKB-UniRule"/>
</dbReference>
<comment type="catalytic activity">
    <reaction evidence="7">
        <text>(6S)-NADHX + ATP = ADP + phosphate + NADH + H(+)</text>
        <dbReference type="Rhea" id="RHEA:19017"/>
        <dbReference type="ChEBI" id="CHEBI:15378"/>
        <dbReference type="ChEBI" id="CHEBI:30616"/>
        <dbReference type="ChEBI" id="CHEBI:43474"/>
        <dbReference type="ChEBI" id="CHEBI:57945"/>
        <dbReference type="ChEBI" id="CHEBI:64074"/>
        <dbReference type="ChEBI" id="CHEBI:456216"/>
        <dbReference type="EC" id="4.2.1.93"/>
    </reaction>
</comment>
<feature type="binding site" evidence="7">
    <location>
        <begin position="155"/>
        <end position="161"/>
    </location>
    <ligand>
        <name>(6S)-NADPHX</name>
        <dbReference type="ChEBI" id="CHEBI:64076"/>
    </ligand>
</feature>
<feature type="binding site" evidence="7">
    <location>
        <position position="103"/>
    </location>
    <ligand>
        <name>(6S)-NADPHX</name>
        <dbReference type="ChEBI" id="CHEBI:64076"/>
    </ligand>
</feature>
<dbReference type="GO" id="GO:0047453">
    <property type="term" value="F:ATP-dependent NAD(P)H-hydrate dehydratase activity"/>
    <property type="evidence" value="ECO:0007669"/>
    <property type="project" value="UniProtKB-UniRule"/>
</dbReference>
<proteinExistence type="inferred from homology"/>
<feature type="binding site" evidence="7">
    <location>
        <begin position="193"/>
        <end position="197"/>
    </location>
    <ligand>
        <name>ATP</name>
        <dbReference type="ChEBI" id="CHEBI:30616"/>
    </ligand>
</feature>
<dbReference type="EMBL" id="UYRS01018292">
    <property type="protein sequence ID" value="VDK31472.1"/>
    <property type="molecule type" value="Genomic_DNA"/>
</dbReference>
<dbReference type="OrthoDB" id="8110916at2759"/>
<comment type="catalytic activity">
    <reaction evidence="6 7">
        <text>(6S)-NADPHX + ATP = ADP + phosphate + NADPH + H(+)</text>
        <dbReference type="Rhea" id="RHEA:32231"/>
        <dbReference type="ChEBI" id="CHEBI:15378"/>
        <dbReference type="ChEBI" id="CHEBI:30616"/>
        <dbReference type="ChEBI" id="CHEBI:43474"/>
        <dbReference type="ChEBI" id="CHEBI:57783"/>
        <dbReference type="ChEBI" id="CHEBI:64076"/>
        <dbReference type="ChEBI" id="CHEBI:456216"/>
        <dbReference type="EC" id="4.2.1.93"/>
    </reaction>
</comment>
<evidence type="ECO:0000256" key="6">
    <source>
        <dbReference type="ARBA" id="ARBA00047472"/>
    </source>
</evidence>
<keyword evidence="4 7" id="KW-0520">NAD</keyword>
<dbReference type="CDD" id="cd01171">
    <property type="entry name" value="YXKO-related"/>
    <property type="match status" value="1"/>
</dbReference>
<keyword evidence="1 7" id="KW-0547">Nucleotide-binding</keyword>
<evidence type="ECO:0000256" key="1">
    <source>
        <dbReference type="ARBA" id="ARBA00022741"/>
    </source>
</evidence>
<keyword evidence="3" id="KW-0521">NADP</keyword>
<keyword evidence="7" id="KW-0597">Phosphoprotein</keyword>
<feature type="binding site" evidence="7">
    <location>
        <begin position="232"/>
        <end position="241"/>
    </location>
    <ligand>
        <name>ATP</name>
        <dbReference type="ChEBI" id="CHEBI:30616"/>
    </ligand>
</feature>
<gene>
    <name evidence="9" type="ORF">TASK_LOCUS3226</name>
</gene>
<evidence type="ECO:0000256" key="7">
    <source>
        <dbReference type="HAMAP-Rule" id="MF_03157"/>
    </source>
</evidence>
<dbReference type="HAMAP" id="MF_01965">
    <property type="entry name" value="NADHX_dehydratase"/>
    <property type="match status" value="1"/>
</dbReference>
<feature type="domain" description="YjeF C-terminal" evidence="8">
    <location>
        <begin position="4"/>
        <end position="309"/>
    </location>
</feature>
<evidence type="ECO:0000256" key="2">
    <source>
        <dbReference type="ARBA" id="ARBA00022840"/>
    </source>
</evidence>
<evidence type="ECO:0000313" key="10">
    <source>
        <dbReference type="Proteomes" id="UP000282613"/>
    </source>
</evidence>
<dbReference type="EC" id="4.2.1.93" evidence="7"/>
<keyword evidence="2 7" id="KW-0067">ATP-binding</keyword>
<dbReference type="GO" id="GO:0005524">
    <property type="term" value="F:ATP binding"/>
    <property type="evidence" value="ECO:0007669"/>
    <property type="project" value="UniProtKB-KW"/>
</dbReference>
<dbReference type="STRING" id="60517.A0A0R3W0M9"/>
<keyword evidence="10" id="KW-1185">Reference proteome</keyword>
<reference evidence="9 10" key="2">
    <citation type="submission" date="2018-11" db="EMBL/GenBank/DDBJ databases">
        <authorList>
            <consortium name="Pathogen Informatics"/>
        </authorList>
    </citation>
    <scope>NUCLEOTIDE SEQUENCE [LARGE SCALE GENOMIC DNA]</scope>
</reference>
<protein>
    <recommendedName>
        <fullName evidence="7">ATP-dependent (S)-NAD(P)H-hydrate dehydratase</fullName>
        <ecNumber evidence="7">4.2.1.93</ecNumber>
    </recommendedName>
    <alternativeName>
        <fullName evidence="7">ATP-dependent NAD(P)HX dehydratase</fullName>
    </alternativeName>
</protein>
<dbReference type="PANTHER" id="PTHR12592">
    <property type="entry name" value="ATP-DEPENDENT (S)-NAD(P)H-HYDRATE DEHYDRATASE FAMILY MEMBER"/>
    <property type="match status" value="1"/>
</dbReference>
<dbReference type="SUPFAM" id="SSF53613">
    <property type="entry name" value="Ribokinase-like"/>
    <property type="match status" value="1"/>
</dbReference>
<dbReference type="Proteomes" id="UP000282613">
    <property type="component" value="Unassembled WGS sequence"/>
</dbReference>
<evidence type="ECO:0000313" key="9">
    <source>
        <dbReference type="EMBL" id="VDK31472.1"/>
    </source>
</evidence>
<evidence type="ECO:0000259" key="8">
    <source>
        <dbReference type="PROSITE" id="PS51383"/>
    </source>
</evidence>
<keyword evidence="5 7" id="KW-0456">Lyase</keyword>
<dbReference type="AlphaFoldDB" id="A0A0R3W0M9"/>
<dbReference type="InterPro" id="IPR000631">
    <property type="entry name" value="CARKD"/>
</dbReference>
<dbReference type="Pfam" id="PF01256">
    <property type="entry name" value="Carb_kinase"/>
    <property type="match status" value="2"/>
</dbReference>
<dbReference type="PROSITE" id="PS51383">
    <property type="entry name" value="YJEF_C_3"/>
    <property type="match status" value="1"/>
</dbReference>
<sequence>MGDWLKVIREVIPPLSNALHKGQMGRIGVVGGSKEYTGAPYFAAITALSCGADLVHVICAASAAQAIKCYSPELIVHPTFRDNDLTESLKWASRMHSVVIGPGLGVSENILNTIEIMKECRSEQKPMVVDADGIYVVAKNKELVSGYKSVILTPNVNEFSLLYKTIFGTGPSDDPQEASKLAAALGNLTIIRKGPKDIITDGENTFARCAEMCVLLLSIYLCAAVLFCDTEGSPRRCGGQGDLLSGAAAVFSHWFSEKLLVHSPSAPMIAGFAACMLTRRCAERAFSKYGRGTVTTRMIDEIATAFDELFGN</sequence>
<dbReference type="NCBIfam" id="TIGR00196">
    <property type="entry name" value="yjeF_cterm"/>
    <property type="match status" value="1"/>
</dbReference>
<accession>A0A0R3W0M9</accession>
<reference evidence="11" key="1">
    <citation type="submission" date="2017-02" db="UniProtKB">
        <authorList>
            <consortium name="WormBaseParasite"/>
        </authorList>
    </citation>
    <scope>IDENTIFICATION</scope>
</reference>
<name>A0A0R3W0M9_TAEAS</name>
<organism evidence="11">
    <name type="scientific">Taenia asiatica</name>
    <name type="common">Asian tapeworm</name>
    <dbReference type="NCBI Taxonomy" id="60517"/>
    <lineage>
        <taxon>Eukaryota</taxon>
        <taxon>Metazoa</taxon>
        <taxon>Spiralia</taxon>
        <taxon>Lophotrochozoa</taxon>
        <taxon>Platyhelminthes</taxon>
        <taxon>Cestoda</taxon>
        <taxon>Eucestoda</taxon>
        <taxon>Cyclophyllidea</taxon>
        <taxon>Taeniidae</taxon>
        <taxon>Taenia</taxon>
    </lineage>
</organism>
<dbReference type="WBParaSite" id="TASK_0000322501-mRNA-1">
    <property type="protein sequence ID" value="TASK_0000322501-mRNA-1"/>
    <property type="gene ID" value="TASK_0000322501"/>
</dbReference>
<feature type="binding site" evidence="7">
    <location>
        <position position="242"/>
    </location>
    <ligand>
        <name>(6S)-NADPHX</name>
        <dbReference type="ChEBI" id="CHEBI:64076"/>
    </ligand>
</feature>
<dbReference type="GO" id="GO:0110051">
    <property type="term" value="P:metabolite repair"/>
    <property type="evidence" value="ECO:0007669"/>
    <property type="project" value="TreeGrafter"/>
</dbReference>